<dbReference type="PANTHER" id="PTHR42879:SF2">
    <property type="entry name" value="3-OXOACYL-[ACYL-CARRIER-PROTEIN] REDUCTASE FABG"/>
    <property type="match status" value="1"/>
</dbReference>
<reference evidence="3" key="1">
    <citation type="submission" date="2019-09" db="EMBL/GenBank/DDBJ databases">
        <authorList>
            <person name="Teo W.F.A."/>
            <person name="Duangmal K."/>
        </authorList>
    </citation>
    <scope>NUCLEOTIDE SEQUENCE [LARGE SCALE GENOMIC DNA]</scope>
    <source>
        <strain evidence="3">K81G1</strain>
    </source>
</reference>
<dbReference type="PRINTS" id="PR00081">
    <property type="entry name" value="GDHRDH"/>
</dbReference>
<dbReference type="AlphaFoldDB" id="A0A5N0VJF3"/>
<dbReference type="Proteomes" id="UP000319769">
    <property type="component" value="Unassembled WGS sequence"/>
</dbReference>
<dbReference type="OrthoDB" id="286404at2"/>
<organism evidence="3 4">
    <name type="scientific">Amycolatopsis acidicola</name>
    <dbReference type="NCBI Taxonomy" id="2596893"/>
    <lineage>
        <taxon>Bacteria</taxon>
        <taxon>Bacillati</taxon>
        <taxon>Actinomycetota</taxon>
        <taxon>Actinomycetes</taxon>
        <taxon>Pseudonocardiales</taxon>
        <taxon>Pseudonocardiaceae</taxon>
        <taxon>Amycolatopsis</taxon>
    </lineage>
</organism>
<dbReference type="Gene3D" id="3.40.50.720">
    <property type="entry name" value="NAD(P)-binding Rossmann-like Domain"/>
    <property type="match status" value="1"/>
</dbReference>
<dbReference type="InterPro" id="IPR036291">
    <property type="entry name" value="NAD(P)-bd_dom_sf"/>
</dbReference>
<gene>
    <name evidence="3" type="ORF">FPZ12_002880</name>
</gene>
<dbReference type="CDD" id="cd05233">
    <property type="entry name" value="SDR_c"/>
    <property type="match status" value="1"/>
</dbReference>
<comment type="caution">
    <text evidence="3">The sequence shown here is derived from an EMBL/GenBank/DDBJ whole genome shotgun (WGS) entry which is preliminary data.</text>
</comment>
<dbReference type="PANTHER" id="PTHR42879">
    <property type="entry name" value="3-OXOACYL-(ACYL-CARRIER-PROTEIN) REDUCTASE"/>
    <property type="match status" value="1"/>
</dbReference>
<dbReference type="SUPFAM" id="SSF51735">
    <property type="entry name" value="NAD(P)-binding Rossmann-fold domains"/>
    <property type="match status" value="1"/>
</dbReference>
<evidence type="ECO:0000256" key="2">
    <source>
        <dbReference type="ARBA" id="ARBA00023002"/>
    </source>
</evidence>
<evidence type="ECO:0000256" key="1">
    <source>
        <dbReference type="ARBA" id="ARBA00006484"/>
    </source>
</evidence>
<dbReference type="InterPro" id="IPR050259">
    <property type="entry name" value="SDR"/>
</dbReference>
<dbReference type="GO" id="GO:0016491">
    <property type="term" value="F:oxidoreductase activity"/>
    <property type="evidence" value="ECO:0007669"/>
    <property type="project" value="UniProtKB-KW"/>
</dbReference>
<dbReference type="InterPro" id="IPR002347">
    <property type="entry name" value="SDR_fam"/>
</dbReference>
<evidence type="ECO:0000313" key="4">
    <source>
        <dbReference type="Proteomes" id="UP000319769"/>
    </source>
</evidence>
<keyword evidence="2" id="KW-0560">Oxidoreductase</keyword>
<keyword evidence="4" id="KW-1185">Reference proteome</keyword>
<sequence>MTGGLEGRVALVTGSSRGIGAAIARELAARGALVAVNYRRREADADKVVAEIEAAGGRALAVGADVTSKAEVQEMVKRVGEELGPIGILVLNAHGFDESIRDFPLDVDVEDLAGIVSGQIRAALLAVQACVPGMVERGSGSVVMISALQARDPWIRSITHGTAKAAMEAIAKFLARYLAPDGVRVNTAIAGVTRTESSAQIRPERLAAAVEMVPMKRMGEPEDIARLVAALASDDAAYVTGAFVPACGGALIF</sequence>
<protein>
    <submittedName>
        <fullName evidence="3">SDR family oxidoreductase</fullName>
    </submittedName>
</protein>
<name>A0A5N0VJF3_9PSEU</name>
<dbReference type="FunFam" id="3.40.50.720:FF:000173">
    <property type="entry name" value="3-oxoacyl-[acyl-carrier protein] reductase"/>
    <property type="match status" value="1"/>
</dbReference>
<comment type="similarity">
    <text evidence="1">Belongs to the short-chain dehydrogenases/reductases (SDR) family.</text>
</comment>
<evidence type="ECO:0000313" key="3">
    <source>
        <dbReference type="EMBL" id="KAA9166517.1"/>
    </source>
</evidence>
<dbReference type="EMBL" id="VMNW02000002">
    <property type="protein sequence ID" value="KAA9166517.1"/>
    <property type="molecule type" value="Genomic_DNA"/>
</dbReference>
<dbReference type="RefSeq" id="WP_144748145.1">
    <property type="nucleotide sequence ID" value="NZ_VMNW02000002.1"/>
</dbReference>
<accession>A0A5N0VJF3</accession>
<proteinExistence type="inferred from homology"/>
<dbReference type="Pfam" id="PF13561">
    <property type="entry name" value="adh_short_C2"/>
    <property type="match status" value="1"/>
</dbReference>